<dbReference type="InterPro" id="IPR000719">
    <property type="entry name" value="Prot_kinase_dom"/>
</dbReference>
<proteinExistence type="inferred from homology"/>
<keyword evidence="7 10" id="KW-0067">ATP-binding</keyword>
<keyword evidence="4" id="KW-0808">Transferase</keyword>
<dbReference type="InterPro" id="IPR008271">
    <property type="entry name" value="Ser/Thr_kinase_AS"/>
</dbReference>
<accession>A0A672J699</accession>
<dbReference type="PANTHER" id="PTHR11042">
    <property type="entry name" value="EUKARYOTIC TRANSLATION INITIATION FACTOR 2-ALPHA KINASE EIF2-ALPHA KINASE -RELATED"/>
    <property type="match status" value="1"/>
</dbReference>
<feature type="domain" description="DRBM" evidence="13">
    <location>
        <begin position="208"/>
        <end position="276"/>
    </location>
</feature>
<feature type="domain" description="DRBM" evidence="13">
    <location>
        <begin position="90"/>
        <end position="157"/>
    </location>
</feature>
<dbReference type="Gene3D" id="1.10.510.10">
    <property type="entry name" value="Transferase(Phosphotransferase) domain 1"/>
    <property type="match status" value="1"/>
</dbReference>
<dbReference type="Ensembl" id="ENSSFAT00005051329.1">
    <property type="protein sequence ID" value="ENSSFAP00005049701.1"/>
    <property type="gene ID" value="ENSSFAG00005024007.1"/>
</dbReference>
<dbReference type="Pfam" id="PF00035">
    <property type="entry name" value="dsrm"/>
    <property type="match status" value="3"/>
</dbReference>
<dbReference type="PROSITE" id="PS50137">
    <property type="entry name" value="DS_RBD"/>
    <property type="match status" value="3"/>
</dbReference>
<keyword evidence="6" id="KW-0418">Kinase</keyword>
<evidence type="ECO:0000256" key="8">
    <source>
        <dbReference type="ARBA" id="ARBA00037982"/>
    </source>
</evidence>
<dbReference type="Gene3D" id="3.30.160.20">
    <property type="match status" value="3"/>
</dbReference>
<dbReference type="FunFam" id="1.10.510.10:FF:000251">
    <property type="entry name" value="eukaryotic translation initiation factor 2-alpha kinase 3"/>
    <property type="match status" value="1"/>
</dbReference>
<dbReference type="SMART" id="SM00220">
    <property type="entry name" value="S_TKc"/>
    <property type="match status" value="1"/>
</dbReference>
<organism evidence="14 15">
    <name type="scientific">Salarias fasciatus</name>
    <name type="common">Jewelled blenny</name>
    <name type="synonym">Blennius fasciatus</name>
    <dbReference type="NCBI Taxonomy" id="181472"/>
    <lineage>
        <taxon>Eukaryota</taxon>
        <taxon>Metazoa</taxon>
        <taxon>Chordata</taxon>
        <taxon>Craniata</taxon>
        <taxon>Vertebrata</taxon>
        <taxon>Euteleostomi</taxon>
        <taxon>Actinopterygii</taxon>
        <taxon>Neopterygii</taxon>
        <taxon>Teleostei</taxon>
        <taxon>Neoteleostei</taxon>
        <taxon>Acanthomorphata</taxon>
        <taxon>Ovalentaria</taxon>
        <taxon>Blenniimorphae</taxon>
        <taxon>Blenniiformes</taxon>
        <taxon>Blennioidei</taxon>
        <taxon>Blenniidae</taxon>
        <taxon>Salariinae</taxon>
        <taxon>Salarias</taxon>
    </lineage>
</organism>
<reference evidence="14" key="1">
    <citation type="submission" date="2019-06" db="EMBL/GenBank/DDBJ databases">
        <authorList>
            <consortium name="Wellcome Sanger Institute Data Sharing"/>
        </authorList>
    </citation>
    <scope>NUCLEOTIDE SEQUENCE [LARGE SCALE GENOMIC DNA]</scope>
</reference>
<dbReference type="Gene3D" id="3.30.200.20">
    <property type="entry name" value="Phosphorylase Kinase, domain 1"/>
    <property type="match status" value="1"/>
</dbReference>
<evidence type="ECO:0000256" key="2">
    <source>
        <dbReference type="ARBA" id="ARBA00022527"/>
    </source>
</evidence>
<feature type="compositionally biased region" description="Basic and acidic residues" evidence="11">
    <location>
        <begin position="44"/>
        <end position="67"/>
    </location>
</feature>
<dbReference type="Pfam" id="PF00069">
    <property type="entry name" value="Pkinase"/>
    <property type="match status" value="1"/>
</dbReference>
<evidence type="ECO:0000256" key="5">
    <source>
        <dbReference type="ARBA" id="ARBA00022741"/>
    </source>
</evidence>
<dbReference type="PROSITE" id="PS00107">
    <property type="entry name" value="PROTEIN_KINASE_ATP"/>
    <property type="match status" value="1"/>
</dbReference>
<name>A0A672J699_SALFA</name>
<dbReference type="SUPFAM" id="SSF54768">
    <property type="entry name" value="dsRNA-binding domain-like"/>
    <property type="match status" value="3"/>
</dbReference>
<feature type="domain" description="DRBM" evidence="13">
    <location>
        <begin position="28"/>
        <end position="64"/>
    </location>
</feature>
<dbReference type="AlphaFoldDB" id="A0A672J699"/>
<gene>
    <name evidence="14" type="primary">LOC115399715</name>
</gene>
<dbReference type="GO" id="GO:0005737">
    <property type="term" value="C:cytoplasm"/>
    <property type="evidence" value="ECO:0007669"/>
    <property type="project" value="TreeGrafter"/>
</dbReference>
<feature type="domain" description="Protein kinase" evidence="12">
    <location>
        <begin position="311"/>
        <end position="586"/>
    </location>
</feature>
<evidence type="ECO:0000259" key="13">
    <source>
        <dbReference type="PROSITE" id="PS50137"/>
    </source>
</evidence>
<feature type="compositionally biased region" description="Low complexity" evidence="11">
    <location>
        <begin position="297"/>
        <end position="306"/>
    </location>
</feature>
<dbReference type="GO" id="GO:0004694">
    <property type="term" value="F:eukaryotic translation initiation factor 2alpha kinase activity"/>
    <property type="evidence" value="ECO:0007669"/>
    <property type="project" value="TreeGrafter"/>
</dbReference>
<dbReference type="InterPro" id="IPR017441">
    <property type="entry name" value="Protein_kinase_ATP_BS"/>
</dbReference>
<evidence type="ECO:0000313" key="15">
    <source>
        <dbReference type="Proteomes" id="UP000472267"/>
    </source>
</evidence>
<evidence type="ECO:0000313" key="14">
    <source>
        <dbReference type="Ensembl" id="ENSSFAP00005049701.1"/>
    </source>
</evidence>
<comment type="similarity">
    <text evidence="8">Belongs to the protein kinase superfamily. Ser/Thr protein kinase family. GCN2 subfamily.</text>
</comment>
<dbReference type="InterPro" id="IPR014720">
    <property type="entry name" value="dsRBD_dom"/>
</dbReference>
<dbReference type="PANTHER" id="PTHR11042:SF166">
    <property type="entry name" value="EUKARYOTIC TRANSLATION INITIATION FACTOR 2-ALPHA KINASE 3"/>
    <property type="match status" value="1"/>
</dbReference>
<feature type="region of interest" description="Disordered" evidence="11">
    <location>
        <begin position="41"/>
        <end position="82"/>
    </location>
</feature>
<keyword evidence="5 10" id="KW-0547">Nucleotide-binding</keyword>
<keyword evidence="9" id="KW-0694">RNA-binding</keyword>
<dbReference type="InterPro" id="IPR050339">
    <property type="entry name" value="CC_SR_Kinase"/>
</dbReference>
<feature type="region of interest" description="Disordered" evidence="11">
    <location>
        <begin position="286"/>
        <end position="306"/>
    </location>
</feature>
<evidence type="ECO:0000256" key="4">
    <source>
        <dbReference type="ARBA" id="ARBA00022679"/>
    </source>
</evidence>
<dbReference type="GO" id="GO:0003725">
    <property type="term" value="F:double-stranded RNA binding"/>
    <property type="evidence" value="ECO:0007669"/>
    <property type="project" value="InterPro"/>
</dbReference>
<dbReference type="EC" id="2.7.11.1" evidence="1"/>
<evidence type="ECO:0000256" key="10">
    <source>
        <dbReference type="PROSITE-ProRule" id="PRU10141"/>
    </source>
</evidence>
<evidence type="ECO:0000259" key="12">
    <source>
        <dbReference type="PROSITE" id="PS50011"/>
    </source>
</evidence>
<evidence type="ECO:0000256" key="11">
    <source>
        <dbReference type="SAM" id="MobiDB-lite"/>
    </source>
</evidence>
<reference evidence="14" key="2">
    <citation type="submission" date="2025-08" db="UniProtKB">
        <authorList>
            <consortium name="Ensembl"/>
        </authorList>
    </citation>
    <scope>IDENTIFICATION</scope>
</reference>
<evidence type="ECO:0000256" key="7">
    <source>
        <dbReference type="ARBA" id="ARBA00022840"/>
    </source>
</evidence>
<protein>
    <recommendedName>
        <fullName evidence="1">non-specific serine/threonine protein kinase</fullName>
        <ecNumber evidence="1">2.7.11.1</ecNumber>
    </recommendedName>
</protein>
<dbReference type="SMART" id="SM00358">
    <property type="entry name" value="DSRM"/>
    <property type="match status" value="3"/>
</dbReference>
<evidence type="ECO:0000256" key="1">
    <source>
        <dbReference type="ARBA" id="ARBA00012513"/>
    </source>
</evidence>
<dbReference type="CDD" id="cd19875">
    <property type="entry name" value="DSRM_EIF2AK2-like"/>
    <property type="match status" value="1"/>
</dbReference>
<evidence type="ECO:0000256" key="3">
    <source>
        <dbReference type="ARBA" id="ARBA00022553"/>
    </source>
</evidence>
<dbReference type="GO" id="GO:0005634">
    <property type="term" value="C:nucleus"/>
    <property type="evidence" value="ECO:0007669"/>
    <property type="project" value="TreeGrafter"/>
</dbReference>
<keyword evidence="2" id="KW-0723">Serine/threonine-protein kinase</keyword>
<dbReference type="PROSITE" id="PS50011">
    <property type="entry name" value="PROTEIN_KINASE_DOM"/>
    <property type="match status" value="1"/>
</dbReference>
<dbReference type="GO" id="GO:0005524">
    <property type="term" value="F:ATP binding"/>
    <property type="evidence" value="ECO:0007669"/>
    <property type="project" value="UniProtKB-UniRule"/>
</dbReference>
<keyword evidence="15" id="KW-1185">Reference proteome</keyword>
<keyword evidence="3" id="KW-0597">Phosphoprotein</keyword>
<sequence>MASENYVGELNQYAQKHRDELFCFPPWFRWRVTLDGKTYPVGEGKTKMEAKQDAAEKAWKRLSKGDDQDSVDSDQNATAASAPGHRDSLNYICCLNQYGQINGVNIRPEETTRPEPCMHTFYCRFVVGDKEYPMASGKTSRQAKEAAARLVYEEIHGSQSSETTEENSNHVSGQHNAEFQPKLSDVCNSTRSLSLNSSDSGLKEKEINYIGIVNHYCQKTGIECAYIEVGRSGPPHNLRFFFKLKINNKEYDAAEGTSKKEAQQKAARLAWSALQEQSDWDSKVSLRSVESEDDGPSESSGPSTTLFTTDFDDITALGKGGFGRVYKAREKLLGKYCAIKIVRAKKKALREVQALSDLYHRNIVLYRDCWMEDSKYNDGTAADNSSHSDDSPPQYLYIKMELYDKTLSDWIDNMNESNTSHFKRREESLPVARQIVYGVDYIHSQNLIHRDLKPLNIMFGQGGEVKIGDFGLVTAEAADDDKIMKRTITGTRLYMAPEQLTKNTYDQKVDMFALGLIFLELLWKLSAGNGRKQIWNDVRNQKLPKEFSAKFREESAMIYSLLCEKPEDRPKASDLKSSLEKLNELFGPERIMCQDNATV</sequence>
<reference evidence="14" key="3">
    <citation type="submission" date="2025-09" db="UniProtKB">
        <authorList>
            <consortium name="Ensembl"/>
        </authorList>
    </citation>
    <scope>IDENTIFICATION</scope>
</reference>
<dbReference type="CDD" id="cd19903">
    <property type="entry name" value="DSRM_EIF2AK2_rpt1"/>
    <property type="match status" value="1"/>
</dbReference>
<dbReference type="SUPFAM" id="SSF56112">
    <property type="entry name" value="Protein kinase-like (PK-like)"/>
    <property type="match status" value="1"/>
</dbReference>
<evidence type="ECO:0000256" key="9">
    <source>
        <dbReference type="PROSITE-ProRule" id="PRU00266"/>
    </source>
</evidence>
<dbReference type="Proteomes" id="UP000472267">
    <property type="component" value="Chromosome 13"/>
</dbReference>
<dbReference type="InterPro" id="IPR011009">
    <property type="entry name" value="Kinase-like_dom_sf"/>
</dbReference>
<feature type="binding site" evidence="10">
    <location>
        <position position="346"/>
    </location>
    <ligand>
        <name>ATP</name>
        <dbReference type="ChEBI" id="CHEBI:30616"/>
    </ligand>
</feature>
<dbReference type="PROSITE" id="PS00108">
    <property type="entry name" value="PROTEIN_KINASE_ST"/>
    <property type="match status" value="1"/>
</dbReference>
<feature type="region of interest" description="Disordered" evidence="11">
    <location>
        <begin position="156"/>
        <end position="176"/>
    </location>
</feature>
<evidence type="ECO:0000256" key="6">
    <source>
        <dbReference type="ARBA" id="ARBA00022777"/>
    </source>
</evidence>
<dbReference type="InterPro" id="IPR044452">
    <property type="entry name" value="EIF2AK2_DSRM_1"/>
</dbReference>